<organism evidence="1 2">
    <name type="scientific">Solitalea canadensis (strain ATCC 29591 / DSM 3403 / JCM 21819 / LMG 8368 / NBRC 15130 / NCIMB 12057 / USAM 9D)</name>
    <name type="common">Flexibacter canadensis</name>
    <dbReference type="NCBI Taxonomy" id="929556"/>
    <lineage>
        <taxon>Bacteria</taxon>
        <taxon>Pseudomonadati</taxon>
        <taxon>Bacteroidota</taxon>
        <taxon>Sphingobacteriia</taxon>
        <taxon>Sphingobacteriales</taxon>
        <taxon>Sphingobacteriaceae</taxon>
        <taxon>Solitalea</taxon>
    </lineage>
</organism>
<name>H8KL08_SOLCM</name>
<dbReference type="OrthoDB" id="793442at2"/>
<gene>
    <name evidence="1" type="ordered locus">Solca_3826</name>
</gene>
<evidence type="ECO:0000313" key="2">
    <source>
        <dbReference type="Proteomes" id="UP000007590"/>
    </source>
</evidence>
<keyword evidence="2" id="KW-1185">Reference proteome</keyword>
<dbReference type="KEGG" id="scn:Solca_3826"/>
<reference evidence="1" key="1">
    <citation type="submission" date="2012-02" db="EMBL/GenBank/DDBJ databases">
        <title>The complete genome of Solitalea canadensis DSM 3403.</title>
        <authorList>
            <consortium name="US DOE Joint Genome Institute (JGI-PGF)"/>
            <person name="Lucas S."/>
            <person name="Copeland A."/>
            <person name="Lapidus A."/>
            <person name="Glavina del Rio T."/>
            <person name="Dalin E."/>
            <person name="Tice H."/>
            <person name="Bruce D."/>
            <person name="Goodwin L."/>
            <person name="Pitluck S."/>
            <person name="Peters L."/>
            <person name="Ovchinnikova G."/>
            <person name="Lu M."/>
            <person name="Kyrpides N."/>
            <person name="Mavromatis K."/>
            <person name="Ivanova N."/>
            <person name="Brettin T."/>
            <person name="Detter J.C."/>
            <person name="Han C."/>
            <person name="Larimer F."/>
            <person name="Land M."/>
            <person name="Hauser L."/>
            <person name="Markowitz V."/>
            <person name="Cheng J.-F."/>
            <person name="Hugenholtz P."/>
            <person name="Woyke T."/>
            <person name="Wu D."/>
            <person name="Spring S."/>
            <person name="Schroeder M."/>
            <person name="Kopitz M."/>
            <person name="Brambilla E."/>
            <person name="Klenk H.-P."/>
            <person name="Eisen J.A."/>
        </authorList>
    </citation>
    <scope>NUCLEOTIDE SEQUENCE</scope>
    <source>
        <strain evidence="1">DSM 3403</strain>
    </source>
</reference>
<proteinExistence type="predicted"/>
<dbReference type="Proteomes" id="UP000007590">
    <property type="component" value="Chromosome"/>
</dbReference>
<dbReference type="AlphaFoldDB" id="H8KL08"/>
<accession>H8KL08</accession>
<dbReference type="RefSeq" id="WP_014682048.1">
    <property type="nucleotide sequence ID" value="NC_017770.1"/>
</dbReference>
<dbReference type="HOGENOM" id="CLU_2865459_0_0_10"/>
<protein>
    <submittedName>
        <fullName evidence="1">Uncharacterized protein</fullName>
    </submittedName>
</protein>
<sequence length="64" mass="7191">MTALTEYVLENPSNAQDAKVVKLNGYKILLNYCEHKENKVKQTKELKKLIEAKNNGTLADLLSA</sequence>
<evidence type="ECO:0000313" key="1">
    <source>
        <dbReference type="EMBL" id="AFD08825.1"/>
    </source>
</evidence>
<dbReference type="EMBL" id="CP003349">
    <property type="protein sequence ID" value="AFD08825.1"/>
    <property type="molecule type" value="Genomic_DNA"/>
</dbReference>